<dbReference type="InterPro" id="IPR006073">
    <property type="entry name" value="GTP-bd"/>
</dbReference>
<name>A0A9P8RQB8_9PEZI</name>
<dbReference type="Pfam" id="PF01926">
    <property type="entry name" value="MMR_HSR1"/>
    <property type="match status" value="1"/>
</dbReference>
<dbReference type="Gene3D" id="3.40.50.300">
    <property type="entry name" value="P-loop containing nucleotide triphosphate hydrolases"/>
    <property type="match status" value="1"/>
</dbReference>
<proteinExistence type="predicted"/>
<evidence type="ECO:0000313" key="4">
    <source>
        <dbReference type="Proteomes" id="UP000750711"/>
    </source>
</evidence>
<dbReference type="AlphaFoldDB" id="A0A9P8RQB8"/>
<reference evidence="3" key="1">
    <citation type="submission" date="2021-03" db="EMBL/GenBank/DDBJ databases">
        <title>Comparative genomics and phylogenomic investigation of the class Geoglossomycetes provide insights into ecological specialization and systematics.</title>
        <authorList>
            <person name="Melie T."/>
            <person name="Pirro S."/>
            <person name="Miller A.N."/>
            <person name="Quandt A."/>
        </authorList>
    </citation>
    <scope>NUCLEOTIDE SEQUENCE</scope>
    <source>
        <strain evidence="3">CAQ_001_2017</strain>
    </source>
</reference>
<dbReference type="SUPFAM" id="SSF52540">
    <property type="entry name" value="P-loop containing nucleoside triphosphate hydrolases"/>
    <property type="match status" value="1"/>
</dbReference>
<feature type="coiled-coil region" evidence="1">
    <location>
        <begin position="257"/>
        <end position="378"/>
    </location>
</feature>
<organism evidence="3 4">
    <name type="scientific">Trichoglossum hirsutum</name>
    <dbReference type="NCBI Taxonomy" id="265104"/>
    <lineage>
        <taxon>Eukaryota</taxon>
        <taxon>Fungi</taxon>
        <taxon>Dikarya</taxon>
        <taxon>Ascomycota</taxon>
        <taxon>Pezizomycotina</taxon>
        <taxon>Geoglossomycetes</taxon>
        <taxon>Geoglossales</taxon>
        <taxon>Geoglossaceae</taxon>
        <taxon>Trichoglossum</taxon>
    </lineage>
</organism>
<gene>
    <name evidence="3" type="ORF">GP486_004046</name>
</gene>
<keyword evidence="1" id="KW-0175">Coiled coil</keyword>
<keyword evidence="4" id="KW-1185">Reference proteome</keyword>
<dbReference type="CDD" id="cd00882">
    <property type="entry name" value="Ras_like_GTPase"/>
    <property type="match status" value="1"/>
</dbReference>
<protein>
    <recommendedName>
        <fullName evidence="2">G domain-containing protein</fullName>
    </recommendedName>
</protein>
<dbReference type="InterPro" id="IPR027417">
    <property type="entry name" value="P-loop_NTPase"/>
</dbReference>
<dbReference type="Proteomes" id="UP000750711">
    <property type="component" value="Unassembled WGS sequence"/>
</dbReference>
<dbReference type="EMBL" id="JAGHQM010000597">
    <property type="protein sequence ID" value="KAH0559440.1"/>
    <property type="molecule type" value="Genomic_DNA"/>
</dbReference>
<evidence type="ECO:0000256" key="1">
    <source>
        <dbReference type="SAM" id="Coils"/>
    </source>
</evidence>
<dbReference type="GO" id="GO:0005525">
    <property type="term" value="F:GTP binding"/>
    <property type="evidence" value="ECO:0007669"/>
    <property type="project" value="InterPro"/>
</dbReference>
<accession>A0A9P8RQB8</accession>
<feature type="domain" description="G" evidence="2">
    <location>
        <begin position="37"/>
        <end position="118"/>
    </location>
</feature>
<evidence type="ECO:0000259" key="2">
    <source>
        <dbReference type="Pfam" id="PF01926"/>
    </source>
</evidence>
<comment type="caution">
    <text evidence="3">The sequence shown here is derived from an EMBL/GenBank/DDBJ whole genome shotgun (WGS) entry which is preliminary data.</text>
</comment>
<evidence type="ECO:0000313" key="3">
    <source>
        <dbReference type="EMBL" id="KAH0559440.1"/>
    </source>
</evidence>
<sequence>MVGTSPNEIVVAVTGTTGVGESTFVRSATGNKDEIVVAVMGATGVGKSTFIKNVTGNKEVFVGHGLESGSFRSSVKITQATSEVQSYRFRYRGIKFVLVDTPGFNDSSKTDEAIMTRVLRWLESSFRAGTKLNGLVYLHRIIDPRMQGSSLRNIRMFRQLCGSDCLRNVVLATTFWEDVLPQLGESRERELRETDDFWGRMAKKGSQIVRLGNNRESGLRVLLEIAKMNKITLQSQHEIVTESKPIDTTAAARAVNGELVEKQKRELEEMLRQKKIEAELEIRRKRQREKEWLEREKRRLEKERKEKEKQEETRAKEEAAWQADFERRCREIQEERKRMKEAQKCELARIEREKLEEQKRQRRQAQQAREARQRYYRNFKCTRPVSKSVRCDKCRKLVRYQYYRKSLPNTKTYPSLSWYYTPGCATG</sequence>